<keyword evidence="2" id="KW-1185">Reference proteome</keyword>
<sequence length="772" mass="88734">MEVLYLNVIIILIFSIFFFFLKNQLQKKKTQFPLPPSPPSLPIIGHFHLLKGPKHRVLKSLSDKYGPIIYLRFGNRPTVVVSSPSLVEECLTKNNDIILANRPQFLLTDTFSYNKTSISFAPYGDLWRNLRRVTTIHVFSSFSLQQSATIRTEEIRSGVQKLFPDSKEYGNWIELNLSCFFEELVQSFIMKMVCGKKWSTSATLFRQIPALIVSNCDYFPMLRWIGFGGPNKKAIELRKQTDKFLQDLIDEGRTIRRCSSSTNHEQQQKTIIQVLLDLQEAEPDYYTDAVIKGTIQIMFTGGTDTSILTMQWVMTYLLNHPEVLEKARNEIDKHIPPGRLIEDLDLPKLSYLRCIINETLRLCPAVPLLLPRFPSEDCIISGYKVPKGTTILINAWAIHRDPSIWEEPTKFKPERFEGIEEGFKFMPFGKGRRSCPGNNLALRFVGLALATLIQCFEWQRLGTELVDLDEKAGITMRKDKPLKGLYRRIILNQKRDNKLPPSPPALPILGHLRLLKDPIHRSLQSISNKYGPIFYLRLGVRATLVVSSPSIAEECFTKNDIVFANRPQSLATKFLSYNNTTVGSAAYGDHWRNLRRVSAINIFSPLSLHNLSAIRVEEIRLTVKKLMSESDLETWKELDLNTLFMELVDNTIMRMTCGKRWYKSADIFKQIIPLTNKFDYFPILKWIGGFGGYLKKLKNLRRERDRVLQDIIDDCRRRNNGEGVGSIDKRKKTVVEALLSVQEAEPNYYTDDIIKGLILKKNKNGARRKSMA</sequence>
<reference evidence="2" key="1">
    <citation type="journal article" date="2023" name="Nat. Plants">
        <title>Single-cell RNA sequencing provides a high-resolution roadmap for understanding the multicellular compartmentation of specialized metabolism.</title>
        <authorList>
            <person name="Sun S."/>
            <person name="Shen X."/>
            <person name="Li Y."/>
            <person name="Li Y."/>
            <person name="Wang S."/>
            <person name="Li R."/>
            <person name="Zhang H."/>
            <person name="Shen G."/>
            <person name="Guo B."/>
            <person name="Wei J."/>
            <person name="Xu J."/>
            <person name="St-Pierre B."/>
            <person name="Chen S."/>
            <person name="Sun C."/>
        </authorList>
    </citation>
    <scope>NUCLEOTIDE SEQUENCE [LARGE SCALE GENOMIC DNA]</scope>
</reference>
<name>A0ACC0BRG4_CATRO</name>
<comment type="caution">
    <text evidence="1">The sequence shown here is derived from an EMBL/GenBank/DDBJ whole genome shotgun (WGS) entry which is preliminary data.</text>
</comment>
<proteinExistence type="predicted"/>
<protein>
    <submittedName>
        <fullName evidence="1">Uncharacterized protein</fullName>
    </submittedName>
</protein>
<dbReference type="EMBL" id="CM044702">
    <property type="protein sequence ID" value="KAI5675210.1"/>
    <property type="molecule type" value="Genomic_DNA"/>
</dbReference>
<evidence type="ECO:0000313" key="2">
    <source>
        <dbReference type="Proteomes" id="UP001060085"/>
    </source>
</evidence>
<accession>A0ACC0BRG4</accession>
<dbReference type="Proteomes" id="UP001060085">
    <property type="component" value="Linkage Group LG02"/>
</dbReference>
<organism evidence="1 2">
    <name type="scientific">Catharanthus roseus</name>
    <name type="common">Madagascar periwinkle</name>
    <name type="synonym">Vinca rosea</name>
    <dbReference type="NCBI Taxonomy" id="4058"/>
    <lineage>
        <taxon>Eukaryota</taxon>
        <taxon>Viridiplantae</taxon>
        <taxon>Streptophyta</taxon>
        <taxon>Embryophyta</taxon>
        <taxon>Tracheophyta</taxon>
        <taxon>Spermatophyta</taxon>
        <taxon>Magnoliopsida</taxon>
        <taxon>eudicotyledons</taxon>
        <taxon>Gunneridae</taxon>
        <taxon>Pentapetalae</taxon>
        <taxon>asterids</taxon>
        <taxon>lamiids</taxon>
        <taxon>Gentianales</taxon>
        <taxon>Apocynaceae</taxon>
        <taxon>Rauvolfioideae</taxon>
        <taxon>Vinceae</taxon>
        <taxon>Catharanthinae</taxon>
        <taxon>Catharanthus</taxon>
    </lineage>
</organism>
<evidence type="ECO:0000313" key="1">
    <source>
        <dbReference type="EMBL" id="KAI5675210.1"/>
    </source>
</evidence>
<gene>
    <name evidence="1" type="ORF">M9H77_06160</name>
</gene>